<sequence length="107" mass="11777">MKVTFRGWEREVHAHNHALKPVKHTSQGFVEGKKGPLAWHDGLSAYGKIEGVSLTGSFLAEFEFDQAELRSWLLKFAGSNPAEALRLMSEAQAEAIIALNSKVAEEA</sequence>
<evidence type="ECO:0000313" key="1">
    <source>
        <dbReference type="EMBL" id="TFY92952.1"/>
    </source>
</evidence>
<dbReference type="EMBL" id="QUZT01000029">
    <property type="protein sequence ID" value="TFY92952.1"/>
    <property type="molecule type" value="Genomic_DNA"/>
</dbReference>
<dbReference type="Proteomes" id="UP000297734">
    <property type="component" value="Unassembled WGS sequence"/>
</dbReference>
<keyword evidence="2" id="KW-1185">Reference proteome</keyword>
<name>A0A4Z0B1L1_9PSED</name>
<accession>A0A4Z0B1L1</accession>
<proteinExistence type="predicted"/>
<protein>
    <submittedName>
        <fullName evidence="1">Uncharacterized protein</fullName>
    </submittedName>
</protein>
<organism evidence="1 2">
    <name type="scientific">Pseudomonas nabeulensis</name>
    <dbReference type="NCBI Taxonomy" id="2293833"/>
    <lineage>
        <taxon>Bacteria</taxon>
        <taxon>Pseudomonadati</taxon>
        <taxon>Pseudomonadota</taxon>
        <taxon>Gammaproteobacteria</taxon>
        <taxon>Pseudomonadales</taxon>
        <taxon>Pseudomonadaceae</taxon>
        <taxon>Pseudomonas</taxon>
    </lineage>
</organism>
<comment type="caution">
    <text evidence="1">The sequence shown here is derived from an EMBL/GenBank/DDBJ whole genome shotgun (WGS) entry which is preliminary data.</text>
</comment>
<gene>
    <name evidence="1" type="ORF">DYL61_16275</name>
</gene>
<evidence type="ECO:0000313" key="2">
    <source>
        <dbReference type="Proteomes" id="UP000297734"/>
    </source>
</evidence>
<dbReference type="AlphaFoldDB" id="A0A4Z0B1L1"/>
<dbReference type="OrthoDB" id="6981590at2"/>
<dbReference type="RefSeq" id="WP_135309157.1">
    <property type="nucleotide sequence ID" value="NZ_QUZT01000029.1"/>
</dbReference>
<reference evidence="1 2" key="1">
    <citation type="journal article" date="2019" name="Syst. Appl. Microbiol.">
        <title>New species of pathogenic Pseudomonas isolated from citrus in Tunisia: Proposal of Pseudomonas kairouanensis sp. nov. and Pseudomonas nabeulensis sp. nov.</title>
        <authorList>
            <person name="Oueslati M."/>
            <person name="Mulet M."/>
            <person name="Gomila M."/>
            <person name="Berge O."/>
            <person name="Hajlaoui M.R."/>
            <person name="Lalucat J."/>
            <person name="Sadfi-Zouaoui N."/>
            <person name="Garcia-Valdes E."/>
        </authorList>
    </citation>
    <scope>NUCLEOTIDE SEQUENCE [LARGE SCALE GENOMIC DNA]</scope>
    <source>
        <strain evidence="1 2">E10B</strain>
    </source>
</reference>